<dbReference type="EMBL" id="JAVIJP010000092">
    <property type="protein sequence ID" value="KAL3616566.1"/>
    <property type="molecule type" value="Genomic_DNA"/>
</dbReference>
<feature type="domain" description="Subtilisin-like protease fibronectin type-III" evidence="9">
    <location>
        <begin position="371"/>
        <end position="474"/>
    </location>
</feature>
<dbReference type="PANTHER" id="PTHR10795">
    <property type="entry name" value="PROPROTEIN CONVERTASE SUBTILISIN/KEXIN"/>
    <property type="match status" value="1"/>
</dbReference>
<evidence type="ECO:0000256" key="4">
    <source>
        <dbReference type="ARBA" id="ARBA00022801"/>
    </source>
</evidence>
<organism evidence="10 11">
    <name type="scientific">Castilleja foliolosa</name>
    <dbReference type="NCBI Taxonomy" id="1961234"/>
    <lineage>
        <taxon>Eukaryota</taxon>
        <taxon>Viridiplantae</taxon>
        <taxon>Streptophyta</taxon>
        <taxon>Embryophyta</taxon>
        <taxon>Tracheophyta</taxon>
        <taxon>Spermatophyta</taxon>
        <taxon>Magnoliopsida</taxon>
        <taxon>eudicotyledons</taxon>
        <taxon>Gunneridae</taxon>
        <taxon>Pentapetalae</taxon>
        <taxon>asterids</taxon>
        <taxon>lamiids</taxon>
        <taxon>Lamiales</taxon>
        <taxon>Orobanchaceae</taxon>
        <taxon>Pedicularideae</taxon>
        <taxon>Castillejinae</taxon>
        <taxon>Castilleja</taxon>
    </lineage>
</organism>
<dbReference type="Pfam" id="PF17766">
    <property type="entry name" value="fn3_6"/>
    <property type="match status" value="1"/>
</dbReference>
<dbReference type="SUPFAM" id="SSF52743">
    <property type="entry name" value="Subtilisin-like"/>
    <property type="match status" value="1"/>
</dbReference>
<dbReference type="SUPFAM" id="SSF52025">
    <property type="entry name" value="PA domain"/>
    <property type="match status" value="1"/>
</dbReference>
<evidence type="ECO:0000256" key="3">
    <source>
        <dbReference type="ARBA" id="ARBA00022729"/>
    </source>
</evidence>
<dbReference type="PROSITE" id="PS00138">
    <property type="entry name" value="SUBTILASE_SER"/>
    <property type="match status" value="1"/>
</dbReference>
<accession>A0ABD3BGM8</accession>
<evidence type="ECO:0000313" key="10">
    <source>
        <dbReference type="EMBL" id="KAL3616566.1"/>
    </source>
</evidence>
<dbReference type="GO" id="GO:0008236">
    <property type="term" value="F:serine-type peptidase activity"/>
    <property type="evidence" value="ECO:0007669"/>
    <property type="project" value="UniProtKB-KW"/>
</dbReference>
<dbReference type="InterPro" id="IPR046450">
    <property type="entry name" value="PA_dom_sf"/>
</dbReference>
<proteinExistence type="inferred from homology"/>
<feature type="domain" description="Peptidase S8/S53" evidence="8">
    <location>
        <begin position="107"/>
        <end position="314"/>
    </location>
</feature>
<dbReference type="InterPro" id="IPR023828">
    <property type="entry name" value="Peptidase_S8_Ser-AS"/>
</dbReference>
<keyword evidence="6" id="KW-0325">Glycoprotein</keyword>
<comment type="similarity">
    <text evidence="1 7">Belongs to the peptidase S8 family.</text>
</comment>
<dbReference type="InterPro" id="IPR036852">
    <property type="entry name" value="Peptidase_S8/S53_dom_sf"/>
</dbReference>
<evidence type="ECO:0000259" key="9">
    <source>
        <dbReference type="Pfam" id="PF17766"/>
    </source>
</evidence>
<evidence type="ECO:0000259" key="8">
    <source>
        <dbReference type="Pfam" id="PF00082"/>
    </source>
</evidence>
<dbReference type="GO" id="GO:0006508">
    <property type="term" value="P:proteolysis"/>
    <property type="evidence" value="ECO:0007669"/>
    <property type="project" value="UniProtKB-KW"/>
</dbReference>
<dbReference type="PROSITE" id="PS51892">
    <property type="entry name" value="SUBTILASE"/>
    <property type="match status" value="1"/>
</dbReference>
<dbReference type="Proteomes" id="UP001632038">
    <property type="component" value="Unassembled WGS sequence"/>
</dbReference>
<reference evidence="11" key="1">
    <citation type="journal article" date="2024" name="IScience">
        <title>Strigolactones Initiate the Formation of Haustorium-like Structures in Castilleja.</title>
        <authorList>
            <person name="Buerger M."/>
            <person name="Peterson D."/>
            <person name="Chory J."/>
        </authorList>
    </citation>
    <scope>NUCLEOTIDE SEQUENCE [LARGE SCALE GENOMIC DNA]</scope>
</reference>
<evidence type="ECO:0000256" key="2">
    <source>
        <dbReference type="ARBA" id="ARBA00022670"/>
    </source>
</evidence>
<keyword evidence="4" id="KW-0378">Hydrolase</keyword>
<keyword evidence="5" id="KW-0720">Serine protease</keyword>
<keyword evidence="11" id="KW-1185">Reference proteome</keyword>
<protein>
    <recommendedName>
        <fullName evidence="12">Subtilisin-like protease</fullName>
    </recommendedName>
</protein>
<comment type="caution">
    <text evidence="10">The sequence shown here is derived from an EMBL/GenBank/DDBJ whole genome shotgun (WGS) entry which is preliminary data.</text>
</comment>
<keyword evidence="2" id="KW-0645">Protease</keyword>
<evidence type="ECO:0000256" key="1">
    <source>
        <dbReference type="ARBA" id="ARBA00011073"/>
    </source>
</evidence>
<evidence type="ECO:0000256" key="5">
    <source>
        <dbReference type="ARBA" id="ARBA00022825"/>
    </source>
</evidence>
<evidence type="ECO:0000256" key="7">
    <source>
        <dbReference type="PROSITE-ProRule" id="PRU01240"/>
    </source>
</evidence>
<dbReference type="InterPro" id="IPR045051">
    <property type="entry name" value="SBT"/>
</dbReference>
<evidence type="ECO:0000256" key="6">
    <source>
        <dbReference type="ARBA" id="ARBA00023180"/>
    </source>
</evidence>
<dbReference type="Gene3D" id="3.50.30.30">
    <property type="match status" value="1"/>
</dbReference>
<dbReference type="CDD" id="cd02120">
    <property type="entry name" value="PA_subtilisin_like"/>
    <property type="match status" value="1"/>
</dbReference>
<dbReference type="Gene3D" id="2.60.40.2310">
    <property type="match status" value="1"/>
</dbReference>
<keyword evidence="3" id="KW-0732">Signal</keyword>
<sequence>MADSELRGWVDGALFPRQPVGEGDRRDRWRGARSEASSRRLVRRQFWWAVAIEPRRGVSSRRRFAAAWAAKARFLLLVSMASPMISTVATPDVYNNTGGAKLCMSGSLSSTQVKGKIVICVKGNISSVEKGQVVKEAGGVAMIIANDVEDTIVAAHVLPTVSLGASAAKAIITYTISSTNPMAMIEFQGVVDNNPAPTMAAFSSRGPYPVDPHILKPDLTAPGVNILAAWPANISPTRLKIDKRRVLFNILSGTSMSCPHVSGLIALLKSKHREWSPAAIKSALMTTAYVNDSENKLISDMAALNRTANPFVFGSGHVDPERASDPGLIYDISTREYVDYLCSQKYNSTQMAIVTGEDFTCSSASNVKPGDLNYPSFSVIFSKDFTATTYKRTVTNVGSPVSNTYYVKVIQPDGVSITVQPNVLKFQITGEKLSYNVTFKAKKGNGIKAAEFSFGSLEWVSACKYYHVKSPIAVTWLK</sequence>
<dbReference type="Pfam" id="PF00082">
    <property type="entry name" value="Peptidase_S8"/>
    <property type="match status" value="1"/>
</dbReference>
<dbReference type="InterPro" id="IPR000209">
    <property type="entry name" value="Peptidase_S8/S53_dom"/>
</dbReference>
<gene>
    <name evidence="10" type="ORF">CASFOL_039956</name>
</gene>
<dbReference type="InterPro" id="IPR041469">
    <property type="entry name" value="Subtilisin-like_FN3"/>
</dbReference>
<comment type="caution">
    <text evidence="7">Lacks conserved residue(s) required for the propagation of feature annotation.</text>
</comment>
<name>A0ABD3BGM8_9LAMI</name>
<evidence type="ECO:0000313" key="11">
    <source>
        <dbReference type="Proteomes" id="UP001632038"/>
    </source>
</evidence>
<dbReference type="AlphaFoldDB" id="A0ABD3BGM8"/>
<dbReference type="Gene3D" id="3.40.50.200">
    <property type="entry name" value="Peptidase S8/S53 domain"/>
    <property type="match status" value="1"/>
</dbReference>
<evidence type="ECO:0008006" key="12">
    <source>
        <dbReference type="Google" id="ProtNLM"/>
    </source>
</evidence>